<dbReference type="CDD" id="cd01887">
    <property type="entry name" value="IF2_eIF5B"/>
    <property type="match status" value="1"/>
</dbReference>
<gene>
    <name evidence="10" type="ORF">A2870_01060</name>
</gene>
<dbReference type="FunFam" id="3.40.50.300:FF:000019">
    <property type="entry name" value="Translation initiation factor IF-2"/>
    <property type="match status" value="1"/>
</dbReference>
<evidence type="ECO:0000256" key="3">
    <source>
        <dbReference type="ARBA" id="ARBA00022540"/>
    </source>
</evidence>
<evidence type="ECO:0000256" key="6">
    <source>
        <dbReference type="ARBA" id="ARBA00023134"/>
    </source>
</evidence>
<dbReference type="EMBL" id="MFAZ01000043">
    <property type="protein sequence ID" value="OGD86444.1"/>
    <property type="molecule type" value="Genomic_DNA"/>
</dbReference>
<comment type="similarity">
    <text evidence="1 8">Belongs to the TRAFAC class translation factor GTPase superfamily. Classic translation factor GTPase family. IF-2 subfamily.</text>
</comment>
<protein>
    <recommendedName>
        <fullName evidence="2 7">Translation initiation factor IF-2</fullName>
    </recommendedName>
</protein>
<comment type="caution">
    <text evidence="10">The sequence shown here is derived from an EMBL/GenBank/DDBJ whole genome shotgun (WGS) entry which is preliminary data.</text>
</comment>
<dbReference type="GO" id="GO:0003743">
    <property type="term" value="F:translation initiation factor activity"/>
    <property type="evidence" value="ECO:0007669"/>
    <property type="project" value="UniProtKB-UniRule"/>
</dbReference>
<dbReference type="NCBIfam" id="TIGR00487">
    <property type="entry name" value="IF-2"/>
    <property type="match status" value="1"/>
</dbReference>
<name>A0A1F5G3Q0_9BACT</name>
<organism evidence="10 11">
    <name type="scientific">Candidatus Curtissbacteria bacterium RIFCSPHIGHO2_01_FULL_41_11</name>
    <dbReference type="NCBI Taxonomy" id="1797711"/>
    <lineage>
        <taxon>Bacteria</taxon>
        <taxon>Candidatus Curtissiibacteriota</taxon>
    </lineage>
</organism>
<evidence type="ECO:0000259" key="9">
    <source>
        <dbReference type="PROSITE" id="PS51722"/>
    </source>
</evidence>
<dbReference type="Gene3D" id="3.40.50.300">
    <property type="entry name" value="P-loop containing nucleotide triphosphate hydrolases"/>
    <property type="match status" value="1"/>
</dbReference>
<evidence type="ECO:0000256" key="1">
    <source>
        <dbReference type="ARBA" id="ARBA00007733"/>
    </source>
</evidence>
<dbReference type="Gene3D" id="3.40.50.10050">
    <property type="entry name" value="Translation initiation factor IF- 2, domain 3"/>
    <property type="match status" value="1"/>
</dbReference>
<reference evidence="10 11" key="1">
    <citation type="journal article" date="2016" name="Nat. Commun.">
        <title>Thousands of microbial genomes shed light on interconnected biogeochemical processes in an aquifer system.</title>
        <authorList>
            <person name="Anantharaman K."/>
            <person name="Brown C.T."/>
            <person name="Hug L.A."/>
            <person name="Sharon I."/>
            <person name="Castelle C.J."/>
            <person name="Probst A.J."/>
            <person name="Thomas B.C."/>
            <person name="Singh A."/>
            <person name="Wilkins M.J."/>
            <person name="Karaoz U."/>
            <person name="Brodie E.L."/>
            <person name="Williams K.H."/>
            <person name="Hubbard S.S."/>
            <person name="Banfield J.F."/>
        </authorList>
    </citation>
    <scope>NUCLEOTIDE SEQUENCE [LARGE SCALE GENOMIC DNA]</scope>
</reference>
<dbReference type="SUPFAM" id="SSF52540">
    <property type="entry name" value="P-loop containing nucleoside triphosphate hydrolases"/>
    <property type="match status" value="1"/>
</dbReference>
<sequence>MNMDTTGKISNRPPIVTIMGHVDHGKTTLLDTIRKTNVAAGEHGGITQHIGAYQITHESKLITFVDTPGHAAFEKMRSRGAEVADIVILTVAANDSVKPQTIEAIKHIQKAQKPTIVAITKTDLPDINIERVKKELQGAGIVVDTYGGDVPVVEVAAPKGKGINELLEVIELVWQMNPQPSLPDEPLEAVVVESFLDKSRGAIVTVIVKQGMLRVGQKINVDGETITVKALIDDNGKSVKDAEPAKPVEILGFKKTLEVGSIVTDTISQKHRQDLQPATYADIIAKSENVKNKFKIILKADVSGSLEAILENLPKNALILDSSVGEITNSDIAFAKTAKAPIIAFNLKIPNSIKNQAEREGVVIRPYNVIYELLQDIEDVVIGFEEAKIQAKITGKAKIIATFAIEGKKIAGAKVTNGRLNIGDQVNLVRGEKILGSAKISSIKRFKKDFQTVSGGQDCGIGLEPELDFQQDDVIESFGSSD</sequence>
<dbReference type="SUPFAM" id="SSF52156">
    <property type="entry name" value="Initiation factor IF2/eIF5b, domain 3"/>
    <property type="match status" value="1"/>
</dbReference>
<dbReference type="InterPro" id="IPR036925">
    <property type="entry name" value="TIF_IF2_dom3_sf"/>
</dbReference>
<dbReference type="GO" id="GO:0005737">
    <property type="term" value="C:cytoplasm"/>
    <property type="evidence" value="ECO:0007669"/>
    <property type="project" value="UniProtKB-UniRule"/>
</dbReference>
<evidence type="ECO:0000313" key="10">
    <source>
        <dbReference type="EMBL" id="OGD86444.1"/>
    </source>
</evidence>
<keyword evidence="6" id="KW-0342">GTP-binding</keyword>
<feature type="domain" description="Tr-type G" evidence="9">
    <location>
        <begin position="11"/>
        <end position="179"/>
    </location>
</feature>
<dbReference type="Proteomes" id="UP000179102">
    <property type="component" value="Unassembled WGS sequence"/>
</dbReference>
<dbReference type="InterPro" id="IPR000795">
    <property type="entry name" value="T_Tr_GTP-bd_dom"/>
</dbReference>
<dbReference type="InterPro" id="IPR009000">
    <property type="entry name" value="Transl_B-barrel_sf"/>
</dbReference>
<dbReference type="NCBIfam" id="TIGR00231">
    <property type="entry name" value="small_GTP"/>
    <property type="match status" value="1"/>
</dbReference>
<dbReference type="PROSITE" id="PS51722">
    <property type="entry name" value="G_TR_2"/>
    <property type="match status" value="1"/>
</dbReference>
<dbReference type="SUPFAM" id="SSF50447">
    <property type="entry name" value="Translation proteins"/>
    <property type="match status" value="2"/>
</dbReference>
<dbReference type="InterPro" id="IPR053905">
    <property type="entry name" value="EF-G-like_DII"/>
</dbReference>
<dbReference type="PANTHER" id="PTHR43381">
    <property type="entry name" value="TRANSLATION INITIATION FACTOR IF-2-RELATED"/>
    <property type="match status" value="1"/>
</dbReference>
<dbReference type="InterPro" id="IPR023115">
    <property type="entry name" value="TIF_IF2_dom3"/>
</dbReference>
<evidence type="ECO:0000256" key="4">
    <source>
        <dbReference type="ARBA" id="ARBA00022741"/>
    </source>
</evidence>
<dbReference type="InterPro" id="IPR015760">
    <property type="entry name" value="TIF_IF2"/>
</dbReference>
<keyword evidence="5 8" id="KW-0648">Protein biosynthesis</keyword>
<dbReference type="InterPro" id="IPR000178">
    <property type="entry name" value="TF_IF2_bacterial-like"/>
</dbReference>
<dbReference type="FunFam" id="3.40.50.10050:FF:000001">
    <property type="entry name" value="Translation initiation factor IF-2"/>
    <property type="match status" value="1"/>
</dbReference>
<dbReference type="Pfam" id="PF00009">
    <property type="entry name" value="GTP_EFTU"/>
    <property type="match status" value="1"/>
</dbReference>
<evidence type="ECO:0000313" key="11">
    <source>
        <dbReference type="Proteomes" id="UP000179102"/>
    </source>
</evidence>
<comment type="function">
    <text evidence="8">One of the essential components for the initiation of protein synthesis. Protects formylmethionyl-tRNA from spontaneous hydrolysis and promotes its binding to the 30S ribosomal subunits. Also involved in the hydrolysis of GTP during the formation of the 70S ribosomal complex.</text>
</comment>
<dbReference type="GO" id="GO:0005525">
    <property type="term" value="F:GTP binding"/>
    <property type="evidence" value="ECO:0007669"/>
    <property type="project" value="UniProtKB-KW"/>
</dbReference>
<dbReference type="InterPro" id="IPR027417">
    <property type="entry name" value="P-loop_NTPase"/>
</dbReference>
<dbReference type="FunFam" id="2.40.30.10:FF:000008">
    <property type="entry name" value="Translation initiation factor IF-2"/>
    <property type="match status" value="1"/>
</dbReference>
<evidence type="ECO:0000256" key="2">
    <source>
        <dbReference type="ARBA" id="ARBA00020675"/>
    </source>
</evidence>
<dbReference type="Pfam" id="PF11987">
    <property type="entry name" value="IF-2"/>
    <property type="match status" value="1"/>
</dbReference>
<dbReference type="Pfam" id="PF22042">
    <property type="entry name" value="EF-G_D2"/>
    <property type="match status" value="1"/>
</dbReference>
<keyword evidence="3 8" id="KW-0396">Initiation factor</keyword>
<dbReference type="STRING" id="1797711.A2870_01060"/>
<evidence type="ECO:0000256" key="8">
    <source>
        <dbReference type="RuleBase" id="RU000644"/>
    </source>
</evidence>
<accession>A0A1F5G3Q0</accession>
<keyword evidence="4" id="KW-0547">Nucleotide-binding</keyword>
<evidence type="ECO:0000256" key="5">
    <source>
        <dbReference type="ARBA" id="ARBA00022917"/>
    </source>
</evidence>
<dbReference type="Gene3D" id="2.40.30.10">
    <property type="entry name" value="Translation factors"/>
    <property type="match status" value="2"/>
</dbReference>
<dbReference type="PANTHER" id="PTHR43381:SF5">
    <property type="entry name" value="TR-TYPE G DOMAIN-CONTAINING PROTEIN"/>
    <property type="match status" value="1"/>
</dbReference>
<proteinExistence type="inferred from homology"/>
<evidence type="ECO:0000256" key="7">
    <source>
        <dbReference type="NCBIfam" id="TIGR00487"/>
    </source>
</evidence>
<dbReference type="InterPro" id="IPR005225">
    <property type="entry name" value="Small_GTP-bd"/>
</dbReference>
<dbReference type="GO" id="GO:0003924">
    <property type="term" value="F:GTPase activity"/>
    <property type="evidence" value="ECO:0007669"/>
    <property type="project" value="InterPro"/>
</dbReference>
<dbReference type="AlphaFoldDB" id="A0A1F5G3Q0"/>